<gene>
    <name evidence="2" type="ORF">PY649_05900</name>
</gene>
<dbReference type="SUPFAM" id="SSF52540">
    <property type="entry name" value="P-loop containing nucleoside triphosphate hydrolases"/>
    <property type="match status" value="1"/>
</dbReference>
<evidence type="ECO:0000313" key="3">
    <source>
        <dbReference type="Proteomes" id="UP001172645"/>
    </source>
</evidence>
<dbReference type="Gene3D" id="3.40.50.300">
    <property type="entry name" value="P-loop containing nucleotide triphosphate hydrolases"/>
    <property type="match status" value="1"/>
</dbReference>
<accession>A0ABT7JQ04</accession>
<comment type="caution">
    <text evidence="2">The sequence shown here is derived from an EMBL/GenBank/DDBJ whole genome shotgun (WGS) entry which is preliminary data.</text>
</comment>
<feature type="region of interest" description="Disordered" evidence="1">
    <location>
        <begin position="1"/>
        <end position="53"/>
    </location>
</feature>
<proteinExistence type="predicted"/>
<dbReference type="Proteomes" id="UP001172645">
    <property type="component" value="Unassembled WGS sequence"/>
</dbReference>
<protein>
    <submittedName>
        <fullName evidence="2">AAA family ATPase</fullName>
    </submittedName>
</protein>
<dbReference type="EMBL" id="JARFYM010000003">
    <property type="protein sequence ID" value="MDL2398427.1"/>
    <property type="molecule type" value="Genomic_DNA"/>
</dbReference>
<dbReference type="Pfam" id="PF13481">
    <property type="entry name" value="AAA_25"/>
    <property type="match status" value="1"/>
</dbReference>
<keyword evidence="3" id="KW-1185">Reference proteome</keyword>
<reference evidence="2" key="1">
    <citation type="submission" date="2023-06" db="EMBL/GenBank/DDBJ databases">
        <title>Phylogenetic Diversity of Rhizobium strains.</title>
        <authorList>
            <person name="Moura F.T."/>
            <person name="Helene L.C.F."/>
            <person name="Hungria M."/>
        </authorList>
    </citation>
    <scope>NUCLEOTIDE SEQUENCE</scope>
    <source>
        <strain evidence="2">CCGE526</strain>
    </source>
</reference>
<name>A0ABT7JQ04_9HYPH</name>
<evidence type="ECO:0000256" key="1">
    <source>
        <dbReference type="SAM" id="MobiDB-lite"/>
    </source>
</evidence>
<organism evidence="2 3">
    <name type="scientific">Rhizobium mayense</name>
    <dbReference type="NCBI Taxonomy" id="1312184"/>
    <lineage>
        <taxon>Bacteria</taxon>
        <taxon>Pseudomonadati</taxon>
        <taxon>Pseudomonadota</taxon>
        <taxon>Alphaproteobacteria</taxon>
        <taxon>Hyphomicrobiales</taxon>
        <taxon>Rhizobiaceae</taxon>
        <taxon>Rhizobium/Agrobacterium group</taxon>
        <taxon>Rhizobium</taxon>
    </lineage>
</organism>
<sequence>MPDNLKWTDNGPQPGEDDFTPPSRERDSNRNFGPREPGCVGMPDAAQPRHARHKPYHGLATSSAFINGMTPPDYLVDGLVQRGCAYTLTGNTGHCKTLLAVLAAINVARGGWFLGRQCRKGTVAFFAGENPDNVRYQFYAMCHLLGVRPDDLDILWHAGVFSIAGMMDRVKADLAGHPELALCIFDSLQAFFTGDDDNANVAMLNLAAGFRDLMADHPNKPSGLIIAHPVKRAARDNLLPRGGGALTNELDGNFTAWLDAESGIGELHWQGKFRGVPFDPIKFEIAVIKPEGLVDADGETMPITVVKPLGERREGELRAAADKADIQILAAIEANPAITEYSLHMDLNIPRRIVKNSMASMARDKLFRTFRGNKKRLTLLGKKTLLEHGIQPSEIARQ</sequence>
<dbReference type="InterPro" id="IPR027417">
    <property type="entry name" value="P-loop_NTPase"/>
</dbReference>
<evidence type="ECO:0000313" key="2">
    <source>
        <dbReference type="EMBL" id="MDL2398427.1"/>
    </source>
</evidence>
<dbReference type="RefSeq" id="WP_285867278.1">
    <property type="nucleotide sequence ID" value="NZ_JARFYM010000003.1"/>
</dbReference>